<evidence type="ECO:0000313" key="3">
    <source>
        <dbReference type="Proteomes" id="UP000219338"/>
    </source>
</evidence>
<protein>
    <submittedName>
        <fullName evidence="2">Uncharacterized protein</fullName>
    </submittedName>
</protein>
<dbReference type="Proteomes" id="UP000219338">
    <property type="component" value="Unassembled WGS sequence"/>
</dbReference>
<name>A0A284S702_ARMOS</name>
<organism evidence="2 3">
    <name type="scientific">Armillaria ostoyae</name>
    <name type="common">Armillaria root rot fungus</name>
    <dbReference type="NCBI Taxonomy" id="47428"/>
    <lineage>
        <taxon>Eukaryota</taxon>
        <taxon>Fungi</taxon>
        <taxon>Dikarya</taxon>
        <taxon>Basidiomycota</taxon>
        <taxon>Agaricomycotina</taxon>
        <taxon>Agaricomycetes</taxon>
        <taxon>Agaricomycetidae</taxon>
        <taxon>Agaricales</taxon>
        <taxon>Marasmiineae</taxon>
        <taxon>Physalacriaceae</taxon>
        <taxon>Armillaria</taxon>
    </lineage>
</organism>
<gene>
    <name evidence="2" type="ORF">ARMOST_20308</name>
</gene>
<dbReference type="OrthoDB" id="3270336at2759"/>
<reference evidence="3" key="1">
    <citation type="journal article" date="2017" name="Nat. Ecol. Evol.">
        <title>Genome expansion and lineage-specific genetic innovations in the forest pathogenic fungi Armillaria.</title>
        <authorList>
            <person name="Sipos G."/>
            <person name="Prasanna A.N."/>
            <person name="Walter M.C."/>
            <person name="O'Connor E."/>
            <person name="Balint B."/>
            <person name="Krizsan K."/>
            <person name="Kiss B."/>
            <person name="Hess J."/>
            <person name="Varga T."/>
            <person name="Slot J."/>
            <person name="Riley R."/>
            <person name="Boka B."/>
            <person name="Rigling D."/>
            <person name="Barry K."/>
            <person name="Lee J."/>
            <person name="Mihaltcheva S."/>
            <person name="LaButti K."/>
            <person name="Lipzen A."/>
            <person name="Waldron R."/>
            <person name="Moloney N.M."/>
            <person name="Sperisen C."/>
            <person name="Kredics L."/>
            <person name="Vagvoelgyi C."/>
            <person name="Patrignani A."/>
            <person name="Fitzpatrick D."/>
            <person name="Nagy I."/>
            <person name="Doyle S."/>
            <person name="Anderson J.B."/>
            <person name="Grigoriev I.V."/>
            <person name="Gueldener U."/>
            <person name="Muensterkoetter M."/>
            <person name="Nagy L.G."/>
        </authorList>
    </citation>
    <scope>NUCLEOTIDE SEQUENCE [LARGE SCALE GENOMIC DNA]</scope>
    <source>
        <strain evidence="3">C18/9</strain>
    </source>
</reference>
<proteinExistence type="predicted"/>
<dbReference type="AlphaFoldDB" id="A0A284S702"/>
<dbReference type="EMBL" id="FUEG01000037">
    <property type="protein sequence ID" value="SJL16779.1"/>
    <property type="molecule type" value="Genomic_DNA"/>
</dbReference>
<evidence type="ECO:0000313" key="2">
    <source>
        <dbReference type="EMBL" id="SJL16779.1"/>
    </source>
</evidence>
<sequence length="242" mass="27585">MESHADGDEFWGEIWTKDQIDIISCMYKVDWFTENISWIPKPTAWKGSGLDVAVGVPTMNLGINIGLLNVYGEFKCENQTEWRKSLKLCQDAPKVSEALETLSTAFLEKHANFFFEVLCLQWSSLAGSSDVLNESVTSKNFRVSNHHRLKRRMGASSGMGHLFFSRTNQCLEMENPISPRPYLSAILTRLDDQHNFVYLHIAECTIITVSRLEWQRKPSIVEAQVSDHRSQDSKGGYFRDAS</sequence>
<keyword evidence="3" id="KW-1185">Reference proteome</keyword>
<evidence type="ECO:0000256" key="1">
    <source>
        <dbReference type="SAM" id="MobiDB-lite"/>
    </source>
</evidence>
<feature type="region of interest" description="Disordered" evidence="1">
    <location>
        <begin position="223"/>
        <end position="242"/>
    </location>
</feature>
<accession>A0A284S702</accession>